<evidence type="ECO:0000256" key="5">
    <source>
        <dbReference type="ARBA" id="ARBA00022737"/>
    </source>
</evidence>
<evidence type="ECO:0000259" key="10">
    <source>
        <dbReference type="PROSITE" id="PS51779"/>
    </source>
</evidence>
<dbReference type="PANTHER" id="PTHR12815:SF23">
    <property type="entry name" value="OUTER MEMBRANE PROTEIN ASSEMBLY FACTOR BAMA"/>
    <property type="match status" value="1"/>
</dbReference>
<sequence precursor="true">MRALISRLMMATLIPFVLTVSAMAQTSGGTIANIAVQGNQRVEQSTVESYLAVHRGDNFDPTALDQSLKNLYATGLFKDVSISQDGSTLTVHVVENPIINRIAFEGNKRIEDKTLESEIQLRPRVVFSEARVRDAVQRILDLYRRQGRYAARVEPKTIDLDQNRVDLVFEIDEGEMTRVAAISFVGNKDFSANTLRGVISTKESAWYRFFSSNDNYDPDRLNFDQEMLRRFYLARGYADFTVVSAIAELGQDGKDFYITFTVQEGQRYKFGAIDLTSSVPDVPVDELKSLITTKEGKTYNADEVEATVQSITDRLGQLGYAFVQVDPQTTQDRDNLTIGINYGVKEGPRVYVEKINITGNVRTLDEVIRREFRLAEGDPFNSALLRRSQQRVRNLDFFDSVNVTTAPGSAPDRIIINVAVTEKSTGELSFGAGFSTSDGPLGDIRLSERNLLGTGRELSANFTVSGRRQLIQLSYTEPYFLNKEIAAGFDVYRSQTNYQSEANFDENRTGITLRATYPLTEYLKHTVRYTLRLDEIKNVDDDASRYIKREEGQRLTSGPGQSFAYDRRDTVFLPSSGYYFRVDEDVAGVGGDNRWLRHEGRADWYYSIVPDVVLNLGASAGYIFGLGSDVHLTDRFFIGGQTFRGFDYAGMGPRDKDTDDALGGNAYWVGTTEVRFPLGLPDELRIFGRAFSDFGTLTKTDLHGGGIEDSGNIRVSTGVGLSWVSPLGPLAIDIAQPVVKDSGDKTEIFRLSFGTRF</sequence>
<dbReference type="Pfam" id="PF01103">
    <property type="entry name" value="Omp85"/>
    <property type="match status" value="1"/>
</dbReference>
<comment type="similarity">
    <text evidence="8">Belongs to the BamA family.</text>
</comment>
<dbReference type="GO" id="GO:0051205">
    <property type="term" value="P:protein insertion into membrane"/>
    <property type="evidence" value="ECO:0007669"/>
    <property type="project" value="UniProtKB-UniRule"/>
</dbReference>
<evidence type="ECO:0000256" key="6">
    <source>
        <dbReference type="ARBA" id="ARBA00023136"/>
    </source>
</evidence>
<dbReference type="InterPro" id="IPR010827">
    <property type="entry name" value="BamA/TamA_POTRA"/>
</dbReference>
<accession>A0A212R751</accession>
<reference evidence="11 12" key="1">
    <citation type="submission" date="2017-06" db="EMBL/GenBank/DDBJ databases">
        <authorList>
            <person name="Kim H.J."/>
            <person name="Triplett B.A."/>
        </authorList>
    </citation>
    <scope>NUCLEOTIDE SEQUENCE [LARGE SCALE GENOMIC DNA]</scope>
    <source>
        <strain evidence="11 12">B29T1</strain>
    </source>
</reference>
<feature type="domain" description="POTRA" evidence="10">
    <location>
        <begin position="97"/>
        <end position="174"/>
    </location>
</feature>
<protein>
    <recommendedName>
        <fullName evidence="8 9">Outer membrane protein assembly factor BamA</fullName>
    </recommendedName>
</protein>
<evidence type="ECO:0000256" key="1">
    <source>
        <dbReference type="ARBA" id="ARBA00004370"/>
    </source>
</evidence>
<dbReference type="PROSITE" id="PS51779">
    <property type="entry name" value="POTRA"/>
    <property type="match status" value="4"/>
</dbReference>
<gene>
    <name evidence="8" type="primary">bamA</name>
    <name evidence="11" type="ORF">SAMN07250955_106107</name>
</gene>
<organism evidence="11 12">
    <name type="scientific">Arboricoccus pini</name>
    <dbReference type="NCBI Taxonomy" id="1963835"/>
    <lineage>
        <taxon>Bacteria</taxon>
        <taxon>Pseudomonadati</taxon>
        <taxon>Pseudomonadota</taxon>
        <taxon>Alphaproteobacteria</taxon>
        <taxon>Geminicoccales</taxon>
        <taxon>Geminicoccaceae</taxon>
        <taxon>Arboricoccus</taxon>
    </lineage>
</organism>
<dbReference type="InterPro" id="IPR034746">
    <property type="entry name" value="POTRA"/>
</dbReference>
<evidence type="ECO:0000256" key="3">
    <source>
        <dbReference type="ARBA" id="ARBA00022692"/>
    </source>
</evidence>
<comment type="subunit">
    <text evidence="8">Part of the Bam complex.</text>
</comment>
<dbReference type="RefSeq" id="WP_088561413.1">
    <property type="nucleotide sequence ID" value="NZ_FYEH01000006.1"/>
</dbReference>
<comment type="subcellular location">
    <subcellularLocation>
        <location evidence="8">Cell outer membrane</location>
    </subcellularLocation>
    <subcellularLocation>
        <location evidence="1">Membrane</location>
    </subcellularLocation>
</comment>
<dbReference type="InterPro" id="IPR023707">
    <property type="entry name" value="OM_assembly_BamA"/>
</dbReference>
<feature type="chain" id="PRO_5013406903" description="Outer membrane protein assembly factor BamA" evidence="8">
    <location>
        <begin position="25"/>
        <end position="757"/>
    </location>
</feature>
<comment type="function">
    <text evidence="8">Part of the outer membrane protein assembly complex, which is involved in assembly and insertion of beta-barrel proteins into the outer membrane.</text>
</comment>
<dbReference type="PANTHER" id="PTHR12815">
    <property type="entry name" value="SORTING AND ASSEMBLY MACHINERY SAMM50 PROTEIN FAMILY MEMBER"/>
    <property type="match status" value="1"/>
</dbReference>
<proteinExistence type="inferred from homology"/>
<evidence type="ECO:0000313" key="12">
    <source>
        <dbReference type="Proteomes" id="UP000197065"/>
    </source>
</evidence>
<keyword evidence="3 8" id="KW-0812">Transmembrane</keyword>
<dbReference type="Gene3D" id="2.40.160.50">
    <property type="entry name" value="membrane protein fhac: a member of the omp85/tpsb transporter family"/>
    <property type="match status" value="1"/>
</dbReference>
<dbReference type="Pfam" id="PF07244">
    <property type="entry name" value="POTRA"/>
    <property type="match status" value="5"/>
</dbReference>
<dbReference type="EMBL" id="FYEH01000006">
    <property type="protein sequence ID" value="SNB67982.1"/>
    <property type="molecule type" value="Genomic_DNA"/>
</dbReference>
<dbReference type="HAMAP" id="MF_01430">
    <property type="entry name" value="OM_assembly_BamA"/>
    <property type="match status" value="1"/>
</dbReference>
<name>A0A212R751_9PROT</name>
<keyword evidence="7 8" id="KW-0998">Cell outer membrane</keyword>
<feature type="domain" description="POTRA" evidence="10">
    <location>
        <begin position="268"/>
        <end position="347"/>
    </location>
</feature>
<evidence type="ECO:0000256" key="8">
    <source>
        <dbReference type="HAMAP-Rule" id="MF_01430"/>
    </source>
</evidence>
<evidence type="ECO:0000256" key="7">
    <source>
        <dbReference type="ARBA" id="ARBA00023237"/>
    </source>
</evidence>
<feature type="signal peptide" evidence="8">
    <location>
        <begin position="1"/>
        <end position="24"/>
    </location>
</feature>
<dbReference type="AlphaFoldDB" id="A0A212R751"/>
<evidence type="ECO:0000256" key="9">
    <source>
        <dbReference type="NCBIfam" id="TIGR03303"/>
    </source>
</evidence>
<dbReference type="InterPro" id="IPR039910">
    <property type="entry name" value="D15-like"/>
</dbReference>
<feature type="domain" description="POTRA" evidence="10">
    <location>
        <begin position="29"/>
        <end position="96"/>
    </location>
</feature>
<keyword evidence="12" id="KW-1185">Reference proteome</keyword>
<evidence type="ECO:0000313" key="11">
    <source>
        <dbReference type="EMBL" id="SNB67982.1"/>
    </source>
</evidence>
<keyword evidence="5 8" id="KW-0677">Repeat</keyword>
<keyword evidence="6 8" id="KW-0472">Membrane</keyword>
<keyword evidence="2 8" id="KW-1134">Transmembrane beta strand</keyword>
<dbReference type="Proteomes" id="UP000197065">
    <property type="component" value="Unassembled WGS sequence"/>
</dbReference>
<dbReference type="Gene3D" id="3.10.20.310">
    <property type="entry name" value="membrane protein fhac"/>
    <property type="match status" value="5"/>
</dbReference>
<evidence type="ECO:0000256" key="4">
    <source>
        <dbReference type="ARBA" id="ARBA00022729"/>
    </source>
</evidence>
<evidence type="ECO:0000256" key="2">
    <source>
        <dbReference type="ARBA" id="ARBA00022452"/>
    </source>
</evidence>
<dbReference type="OrthoDB" id="9803054at2"/>
<dbReference type="GO" id="GO:0043165">
    <property type="term" value="P:Gram-negative-bacterium-type cell outer membrane assembly"/>
    <property type="evidence" value="ECO:0007669"/>
    <property type="project" value="UniProtKB-UniRule"/>
</dbReference>
<dbReference type="InterPro" id="IPR000184">
    <property type="entry name" value="Bac_surfAg_D15"/>
</dbReference>
<dbReference type="NCBIfam" id="TIGR03303">
    <property type="entry name" value="OM_YaeT"/>
    <property type="match status" value="1"/>
</dbReference>
<dbReference type="PIRSF" id="PIRSF006076">
    <property type="entry name" value="OM_assembly_OMP85"/>
    <property type="match status" value="1"/>
</dbReference>
<dbReference type="GO" id="GO:0009279">
    <property type="term" value="C:cell outer membrane"/>
    <property type="evidence" value="ECO:0007669"/>
    <property type="project" value="UniProtKB-SubCell"/>
</dbReference>
<keyword evidence="4 8" id="KW-0732">Signal</keyword>
<feature type="domain" description="POTRA" evidence="10">
    <location>
        <begin position="350"/>
        <end position="423"/>
    </location>
</feature>